<dbReference type="InterPro" id="IPR050640">
    <property type="entry name" value="Bact_2-comp_sensor_kinase"/>
</dbReference>
<dbReference type="CDD" id="cd06225">
    <property type="entry name" value="HAMP"/>
    <property type="match status" value="1"/>
</dbReference>
<gene>
    <name evidence="11" type="ORF">ACFPYJ_24340</name>
</gene>
<evidence type="ECO:0000256" key="3">
    <source>
        <dbReference type="ARBA" id="ARBA00022553"/>
    </source>
</evidence>
<dbReference type="InterPro" id="IPR010559">
    <property type="entry name" value="Sig_transdc_His_kin_internal"/>
</dbReference>
<dbReference type="SUPFAM" id="SSF55874">
    <property type="entry name" value="ATPase domain of HSP90 chaperone/DNA topoisomerase II/histidine kinase"/>
    <property type="match status" value="1"/>
</dbReference>
<sequence length="591" mass="66496">MKRGLHSINNRLFLLFLFSMAGMLLIVSILYYNRTTVQVHDKVSHVTQQNVTQTVALFDLLLKGYDSLTKSVTGNTDLTRLLGKEVVTSPAIDYINERTITNIIGAIYLSRDDLVGIHILTDSGKVYNYGNYTSAVAVNYEVSDWYRRIRKSTGDMVWLGVYDHSIIDQVESRPVFTFGRVLYDLIDHKPYGVILIESKPITILSAMNNLKIAKNSQVYLISGDGGIISTTAPSGKYPDNLELPRPTNQGGAIVKKSQGQLIVASRLPFADWTVISTTPDKDLNLELVQTKRFLFIVVMILILLSALIASFVSRTLSSPLKRLIREMKQVEIGNFNRTLEVTSYQEINVLVASFNHMVIRIGELIERVKISSVSEKNAELQALQTQVNPHFLYNTLDMIYWTLDEKGNDDLGEIVLSLSHMFRYSSHWDEGAEVTLREEVEQIRHYLTIIAARLGGRLTFEMDIEEQWMGIKLPKMTLQPIIENSVKYGLEPLHDRVGILNLSVRSDDRSFKLMVKDNGIGIDEAALQQIRYSLTDEGIKVNKGGIGLQNLQLRLHHKFGEAYGLEVDSHIGEGATVTIVLPLPQEGGIIK</sequence>
<comment type="subcellular location">
    <subcellularLocation>
        <location evidence="1">Cell membrane</location>
        <topology evidence="1">Multi-pass membrane protein</topology>
    </subcellularLocation>
</comment>
<dbReference type="GO" id="GO:0016301">
    <property type="term" value="F:kinase activity"/>
    <property type="evidence" value="ECO:0007669"/>
    <property type="project" value="UniProtKB-KW"/>
</dbReference>
<name>A0ABW0W2T6_9BACL</name>
<reference evidence="12" key="1">
    <citation type="journal article" date="2019" name="Int. J. Syst. Evol. Microbiol.">
        <title>The Global Catalogue of Microorganisms (GCM) 10K type strain sequencing project: providing services to taxonomists for standard genome sequencing and annotation.</title>
        <authorList>
            <consortium name="The Broad Institute Genomics Platform"/>
            <consortium name="The Broad Institute Genome Sequencing Center for Infectious Disease"/>
            <person name="Wu L."/>
            <person name="Ma J."/>
        </authorList>
    </citation>
    <scope>NUCLEOTIDE SEQUENCE [LARGE SCALE GENOMIC DNA]</scope>
    <source>
        <strain evidence="12">CGMCC 1.3240</strain>
    </source>
</reference>
<dbReference type="Pfam" id="PF02518">
    <property type="entry name" value="HATPase_c"/>
    <property type="match status" value="1"/>
</dbReference>
<feature type="transmembrane region" description="Helical" evidence="9">
    <location>
        <begin position="12"/>
        <end position="32"/>
    </location>
</feature>
<dbReference type="PROSITE" id="PS50885">
    <property type="entry name" value="HAMP"/>
    <property type="match status" value="1"/>
</dbReference>
<dbReference type="Gene3D" id="3.30.565.10">
    <property type="entry name" value="Histidine kinase-like ATPase, C-terminal domain"/>
    <property type="match status" value="1"/>
</dbReference>
<dbReference type="InterPro" id="IPR036890">
    <property type="entry name" value="HATPase_C_sf"/>
</dbReference>
<evidence type="ECO:0000256" key="8">
    <source>
        <dbReference type="ARBA" id="ARBA00023136"/>
    </source>
</evidence>
<accession>A0ABW0W2T6</accession>
<evidence type="ECO:0000259" key="10">
    <source>
        <dbReference type="PROSITE" id="PS50885"/>
    </source>
</evidence>
<evidence type="ECO:0000256" key="7">
    <source>
        <dbReference type="ARBA" id="ARBA00022989"/>
    </source>
</evidence>
<feature type="transmembrane region" description="Helical" evidence="9">
    <location>
        <begin position="293"/>
        <end position="312"/>
    </location>
</feature>
<dbReference type="InterPro" id="IPR033479">
    <property type="entry name" value="dCache_1"/>
</dbReference>
<organism evidence="11 12">
    <name type="scientific">Paenibacillus solisilvae</name>
    <dbReference type="NCBI Taxonomy" id="2486751"/>
    <lineage>
        <taxon>Bacteria</taxon>
        <taxon>Bacillati</taxon>
        <taxon>Bacillota</taxon>
        <taxon>Bacilli</taxon>
        <taxon>Bacillales</taxon>
        <taxon>Paenibacillaceae</taxon>
        <taxon>Paenibacillus</taxon>
    </lineage>
</organism>
<dbReference type="SUPFAM" id="SSF158472">
    <property type="entry name" value="HAMP domain-like"/>
    <property type="match status" value="1"/>
</dbReference>
<feature type="domain" description="HAMP" evidence="10">
    <location>
        <begin position="314"/>
        <end position="366"/>
    </location>
</feature>
<dbReference type="InterPro" id="IPR003594">
    <property type="entry name" value="HATPase_dom"/>
</dbReference>
<keyword evidence="8 9" id="KW-0472">Membrane</keyword>
<evidence type="ECO:0000313" key="12">
    <source>
        <dbReference type="Proteomes" id="UP001596047"/>
    </source>
</evidence>
<dbReference type="InterPro" id="IPR003660">
    <property type="entry name" value="HAMP_dom"/>
</dbReference>
<dbReference type="Gene3D" id="6.10.340.10">
    <property type="match status" value="1"/>
</dbReference>
<keyword evidence="2" id="KW-1003">Cell membrane</keyword>
<evidence type="ECO:0000256" key="2">
    <source>
        <dbReference type="ARBA" id="ARBA00022475"/>
    </source>
</evidence>
<dbReference type="Pfam" id="PF00672">
    <property type="entry name" value="HAMP"/>
    <property type="match status" value="1"/>
</dbReference>
<protein>
    <submittedName>
        <fullName evidence="11">Histidine kinase</fullName>
    </submittedName>
</protein>
<keyword evidence="12" id="KW-1185">Reference proteome</keyword>
<evidence type="ECO:0000256" key="9">
    <source>
        <dbReference type="SAM" id="Phobius"/>
    </source>
</evidence>
<dbReference type="PANTHER" id="PTHR34220:SF7">
    <property type="entry name" value="SENSOR HISTIDINE KINASE YPDA"/>
    <property type="match status" value="1"/>
</dbReference>
<proteinExistence type="predicted"/>
<dbReference type="Proteomes" id="UP001596047">
    <property type="component" value="Unassembled WGS sequence"/>
</dbReference>
<evidence type="ECO:0000256" key="5">
    <source>
        <dbReference type="ARBA" id="ARBA00022692"/>
    </source>
</evidence>
<evidence type="ECO:0000313" key="11">
    <source>
        <dbReference type="EMBL" id="MFC5652190.1"/>
    </source>
</evidence>
<keyword evidence="4" id="KW-0808">Transferase</keyword>
<dbReference type="RefSeq" id="WP_379190821.1">
    <property type="nucleotide sequence ID" value="NZ_JBHSOW010000092.1"/>
</dbReference>
<evidence type="ECO:0000256" key="1">
    <source>
        <dbReference type="ARBA" id="ARBA00004651"/>
    </source>
</evidence>
<keyword evidence="7 9" id="KW-1133">Transmembrane helix</keyword>
<evidence type="ECO:0000256" key="4">
    <source>
        <dbReference type="ARBA" id="ARBA00022679"/>
    </source>
</evidence>
<dbReference type="CDD" id="cd18773">
    <property type="entry name" value="PDC1_HK_sensor"/>
    <property type="match status" value="1"/>
</dbReference>
<keyword evidence="3" id="KW-0597">Phosphoprotein</keyword>
<dbReference type="Pfam" id="PF06580">
    <property type="entry name" value="His_kinase"/>
    <property type="match status" value="1"/>
</dbReference>
<evidence type="ECO:0000256" key="6">
    <source>
        <dbReference type="ARBA" id="ARBA00022777"/>
    </source>
</evidence>
<dbReference type="EMBL" id="JBHSOW010000092">
    <property type="protein sequence ID" value="MFC5652190.1"/>
    <property type="molecule type" value="Genomic_DNA"/>
</dbReference>
<dbReference type="PANTHER" id="PTHR34220">
    <property type="entry name" value="SENSOR HISTIDINE KINASE YPDA"/>
    <property type="match status" value="1"/>
</dbReference>
<keyword evidence="5 9" id="KW-0812">Transmembrane</keyword>
<keyword evidence="6 11" id="KW-0418">Kinase</keyword>
<dbReference type="SMART" id="SM00304">
    <property type="entry name" value="HAMP"/>
    <property type="match status" value="1"/>
</dbReference>
<dbReference type="Pfam" id="PF02743">
    <property type="entry name" value="dCache_1"/>
    <property type="match status" value="1"/>
</dbReference>
<comment type="caution">
    <text evidence="11">The sequence shown here is derived from an EMBL/GenBank/DDBJ whole genome shotgun (WGS) entry which is preliminary data.</text>
</comment>